<keyword evidence="4" id="KW-1185">Reference proteome</keyword>
<dbReference type="EMBL" id="ML733499">
    <property type="protein sequence ID" value="KAB8215594.1"/>
    <property type="molecule type" value="Genomic_DNA"/>
</dbReference>
<dbReference type="Proteomes" id="UP000326799">
    <property type="component" value="Unassembled WGS sequence"/>
</dbReference>
<reference evidence="3 4" key="1">
    <citation type="submission" date="2019-04" db="EMBL/GenBank/DDBJ databases">
        <title>Fungal friends and foes A comparative genomics study of 23 Aspergillus species from section Flavi.</title>
        <authorList>
            <consortium name="DOE Joint Genome Institute"/>
            <person name="Kjaerbolling I."/>
            <person name="Vesth T.C."/>
            <person name="Frisvad J.C."/>
            <person name="Nybo J.L."/>
            <person name="Theobald S."/>
            <person name="Kildgaard S."/>
            <person name="Petersen T.I."/>
            <person name="Kuo A."/>
            <person name="Sato A."/>
            <person name="Lyhne E.K."/>
            <person name="Kogle M.E."/>
            <person name="Wiebenga A."/>
            <person name="Kun R.S."/>
            <person name="Lubbers R.J."/>
            <person name="Makela M.R."/>
            <person name="Barry K."/>
            <person name="Chovatia M."/>
            <person name="Clum A."/>
            <person name="Daum C."/>
            <person name="Haridas S."/>
            <person name="He G."/>
            <person name="LaButti K."/>
            <person name="Lipzen A."/>
            <person name="Mondo S."/>
            <person name="Pangilinan J."/>
            <person name="Riley R."/>
            <person name="Salamov A."/>
            <person name="Simmons B.A."/>
            <person name="Magnuson J.K."/>
            <person name="Henrissat B."/>
            <person name="Mortensen U.H."/>
            <person name="Larsen T.O."/>
            <person name="De vries R.P."/>
            <person name="Grigoriev I.V."/>
            <person name="Machida M."/>
            <person name="Baker S.E."/>
            <person name="Andersen M.R."/>
        </authorList>
    </citation>
    <scope>NUCLEOTIDE SEQUENCE [LARGE SCALE GENOMIC DNA]</scope>
    <source>
        <strain evidence="3 4">CBS 126849</strain>
    </source>
</reference>
<keyword evidence="2" id="KW-0812">Transmembrane</keyword>
<feature type="transmembrane region" description="Helical" evidence="2">
    <location>
        <begin position="33"/>
        <end position="56"/>
    </location>
</feature>
<evidence type="ECO:0000313" key="3">
    <source>
        <dbReference type="EMBL" id="KAB8215594.1"/>
    </source>
</evidence>
<evidence type="ECO:0000256" key="2">
    <source>
        <dbReference type="SAM" id="Phobius"/>
    </source>
</evidence>
<protein>
    <submittedName>
        <fullName evidence="3">Uncharacterized protein</fullName>
    </submittedName>
</protein>
<proteinExistence type="predicted"/>
<keyword evidence="2" id="KW-0472">Membrane</keyword>
<keyword evidence="2" id="KW-1133">Transmembrane helix</keyword>
<sequence>MAPVLLRLSHTLPSYYPPIRGAPPMSIPGPKTITLKAVLELFTGTFCIFVVAVLIWKLGKFFRRFSKEKVIGGGNSPAHRYVKAWYGWVPLKRKNVDRSIVQKCFAKVRQWTTWNSAKNSYCSIWWSSNQTELEACRQDSMRRQRLRTHLRKCKTTTANTIRTPYGYTQRAGKGGESYSSPKMTGVLQSEKMFNAGAERYKLPRKRKRRNFSSAKELFRDDLTCVAPAAGAKQATMILDHCTIQTGKSSVRSLNHKRFLSLDQSACFLTRKDLVFYTSNNDPLAKQNHSFPCLPDLKITFRRVRKRSEASSNHQRPTNHHRKSKNLQALLCSRKYQIWSAHMALNVPECGAYSTHRFPVPPGTPRSELLTGFSSHQTTLARMVERDRSATDWSSLSVSSGPSISSTQKARVERASVISCQAKPTTARARQPVTTLYRQDQGQTQTALFVPMHQNQVQIDKCQHPSTRLRESIRSRGSDKEGTPLTKKKTNLRGKTSAQITVPLRHLSNWEIRVIDSLDRKLGWLSHQLMPGRKPFHFPLLPNHWLNIRTWIVYDPASRAPIDAKRRFGDPRFHNPSPTPQRPKRKYPRATRKVANTPRIESWRVAVNQNRKASGLRDLVKRVELYDDSADDPPDGYIDPACWLIRKPPQGHQLSARQNATYYEGGAGWQERLDDWQNMRRGYRIRKAIHEGRANRNRAKQVAAGITRFYQTLWYRRQKQQT</sequence>
<evidence type="ECO:0000256" key="1">
    <source>
        <dbReference type="SAM" id="MobiDB-lite"/>
    </source>
</evidence>
<name>A0A5N6EFN2_9EURO</name>
<feature type="compositionally biased region" description="Basic and acidic residues" evidence="1">
    <location>
        <begin position="467"/>
        <end position="481"/>
    </location>
</feature>
<organism evidence="3 4">
    <name type="scientific">Aspergillus novoparasiticus</name>
    <dbReference type="NCBI Taxonomy" id="986946"/>
    <lineage>
        <taxon>Eukaryota</taxon>
        <taxon>Fungi</taxon>
        <taxon>Dikarya</taxon>
        <taxon>Ascomycota</taxon>
        <taxon>Pezizomycotina</taxon>
        <taxon>Eurotiomycetes</taxon>
        <taxon>Eurotiomycetidae</taxon>
        <taxon>Eurotiales</taxon>
        <taxon>Aspergillaceae</taxon>
        <taxon>Aspergillus</taxon>
        <taxon>Aspergillus subgen. Circumdati</taxon>
    </lineage>
</organism>
<feature type="region of interest" description="Disordered" evidence="1">
    <location>
        <begin position="304"/>
        <end position="325"/>
    </location>
</feature>
<feature type="region of interest" description="Disordered" evidence="1">
    <location>
        <begin position="565"/>
        <end position="592"/>
    </location>
</feature>
<gene>
    <name evidence="3" type="ORF">BDV33DRAFT_227466</name>
</gene>
<accession>A0A5N6EFN2</accession>
<feature type="region of interest" description="Disordered" evidence="1">
    <location>
        <begin position="463"/>
        <end position="493"/>
    </location>
</feature>
<dbReference type="AlphaFoldDB" id="A0A5N6EFN2"/>
<feature type="compositionally biased region" description="Basic residues" evidence="1">
    <location>
        <begin position="581"/>
        <end position="591"/>
    </location>
</feature>
<evidence type="ECO:0000313" key="4">
    <source>
        <dbReference type="Proteomes" id="UP000326799"/>
    </source>
</evidence>